<dbReference type="Proteomes" id="UP000011220">
    <property type="component" value="Chromosome"/>
</dbReference>
<sequence>MSDGLIGIRDGYDHLSGYCDRNGRIVIPYLYRYFQLSTWTFV</sequence>
<dbReference type="KEGG" id="css:Cst_c06820"/>
<gene>
    <name evidence="1" type="ordered locus">Cst_c06820</name>
</gene>
<dbReference type="EMBL" id="CP004044">
    <property type="protein sequence ID" value="AGC67697.1"/>
    <property type="molecule type" value="Genomic_DNA"/>
</dbReference>
<accession>L7VLV2</accession>
<evidence type="ECO:0000313" key="1">
    <source>
        <dbReference type="EMBL" id="AGC67697.1"/>
    </source>
</evidence>
<protein>
    <recommendedName>
        <fullName evidence="3">WG repeat-containing protein</fullName>
    </recommendedName>
</protein>
<name>L7VLV2_THES1</name>
<dbReference type="PATRIC" id="fig|1121335.3.peg.662"/>
<evidence type="ECO:0000313" key="2">
    <source>
        <dbReference type="Proteomes" id="UP000011220"/>
    </source>
</evidence>
<dbReference type="AlphaFoldDB" id="L7VLV2"/>
<proteinExistence type="predicted"/>
<evidence type="ECO:0008006" key="3">
    <source>
        <dbReference type="Google" id="ProtNLM"/>
    </source>
</evidence>
<keyword evidence="2" id="KW-1185">Reference proteome</keyword>
<reference evidence="1 2" key="1">
    <citation type="journal article" date="2013" name="Genome Announc.">
        <title>Complete genome sequence of Clostridium stercorarium subsp. stercorarium strain DSM 8532, a thermophilic degrader of plant cell wall fibers.</title>
        <authorList>
            <person name="Poehlein A."/>
            <person name="Zverlov V.V."/>
            <person name="Daniel R."/>
            <person name="Schwarz W.H."/>
            <person name="Liebl W."/>
        </authorList>
    </citation>
    <scope>NUCLEOTIDE SEQUENCE [LARGE SCALE GENOMIC DNA]</scope>
    <source>
        <strain evidence="2">ATCC 35414 / DSM 8532 / NCIMB 11754</strain>
    </source>
</reference>
<organism evidence="1 2">
    <name type="scientific">Thermoclostridium stercorarium (strain ATCC 35414 / DSM 8532 / NCIMB 11754)</name>
    <name type="common">Clostridium stercorarium</name>
    <dbReference type="NCBI Taxonomy" id="1121335"/>
    <lineage>
        <taxon>Bacteria</taxon>
        <taxon>Bacillati</taxon>
        <taxon>Bacillota</taxon>
        <taxon>Clostridia</taxon>
        <taxon>Eubacteriales</taxon>
        <taxon>Oscillospiraceae</taxon>
        <taxon>Thermoclostridium</taxon>
    </lineage>
</organism>